<reference evidence="1 2" key="1">
    <citation type="journal article" date="2020" name="Microorganisms">
        <title>Osmotic Adaptation and Compatible Solute Biosynthesis of Phototrophic Bacteria as Revealed from Genome Analyses.</title>
        <authorList>
            <person name="Imhoff J.F."/>
            <person name="Rahn T."/>
            <person name="Kunzel S."/>
            <person name="Keller A."/>
            <person name="Neulinger S.C."/>
        </authorList>
    </citation>
    <scope>NUCLEOTIDE SEQUENCE [LARGE SCALE GENOMIC DNA]</scope>
    <source>
        <strain evidence="1 2">DSM 25653</strain>
    </source>
</reference>
<dbReference type="RefSeq" id="WP_200240438.1">
    <property type="nucleotide sequence ID" value="NZ_NRRY01000006.1"/>
</dbReference>
<sequence length="71" mass="8260">MPQPAKTVVHLESLYLTRYLRVYTLASTLTDMITWDESKRLINRDQHGVDFADLEAFFDGDLLTREDAREA</sequence>
<dbReference type="InterPro" id="IPR038573">
    <property type="entry name" value="BrnT_sf"/>
</dbReference>
<comment type="caution">
    <text evidence="1">The sequence shown here is derived from an EMBL/GenBank/DDBJ whole genome shotgun (WGS) entry which is preliminary data.</text>
</comment>
<accession>A0A9X0W716</accession>
<evidence type="ECO:0000313" key="1">
    <source>
        <dbReference type="EMBL" id="MBK1617989.1"/>
    </source>
</evidence>
<name>A0A9X0W716_9GAMM</name>
<keyword evidence="2" id="KW-1185">Reference proteome</keyword>
<dbReference type="Proteomes" id="UP001138768">
    <property type="component" value="Unassembled WGS sequence"/>
</dbReference>
<gene>
    <name evidence="1" type="ORF">CKO42_05885</name>
</gene>
<dbReference type="AlphaFoldDB" id="A0A9X0W716"/>
<dbReference type="Gene3D" id="3.10.450.530">
    <property type="entry name" value="Ribonuclease toxin, BrnT, of type II toxin-antitoxin system"/>
    <property type="match status" value="1"/>
</dbReference>
<dbReference type="EMBL" id="NRRY01000006">
    <property type="protein sequence ID" value="MBK1617989.1"/>
    <property type="molecule type" value="Genomic_DNA"/>
</dbReference>
<proteinExistence type="predicted"/>
<evidence type="ECO:0000313" key="2">
    <source>
        <dbReference type="Proteomes" id="UP001138768"/>
    </source>
</evidence>
<organism evidence="1 2">
    <name type="scientific">Lamprobacter modestohalophilus</name>
    <dbReference type="NCBI Taxonomy" id="1064514"/>
    <lineage>
        <taxon>Bacteria</taxon>
        <taxon>Pseudomonadati</taxon>
        <taxon>Pseudomonadota</taxon>
        <taxon>Gammaproteobacteria</taxon>
        <taxon>Chromatiales</taxon>
        <taxon>Chromatiaceae</taxon>
        <taxon>Lamprobacter</taxon>
    </lineage>
</organism>
<protein>
    <submittedName>
        <fullName evidence="1">Uncharacterized protein</fullName>
    </submittedName>
</protein>